<dbReference type="InterPro" id="IPR041577">
    <property type="entry name" value="RT_RNaseH_2"/>
</dbReference>
<dbReference type="EMBL" id="BFEA01000179">
    <property type="protein sequence ID" value="GBG73244.1"/>
    <property type="molecule type" value="Genomic_DNA"/>
</dbReference>
<dbReference type="InterPro" id="IPR000477">
    <property type="entry name" value="RT_dom"/>
</dbReference>
<dbReference type="SUPFAM" id="SSF56672">
    <property type="entry name" value="DNA/RNA polymerases"/>
    <property type="match status" value="1"/>
</dbReference>
<dbReference type="GO" id="GO:0004519">
    <property type="term" value="F:endonuclease activity"/>
    <property type="evidence" value="ECO:0007669"/>
    <property type="project" value="UniProtKB-KW"/>
</dbReference>
<dbReference type="GO" id="GO:0004190">
    <property type="term" value="F:aspartic-type endopeptidase activity"/>
    <property type="evidence" value="ECO:0007669"/>
    <property type="project" value="UniProtKB-KW"/>
</dbReference>
<feature type="region of interest" description="Disordered" evidence="1">
    <location>
        <begin position="462"/>
        <end position="490"/>
    </location>
</feature>
<evidence type="ECO:0000259" key="3">
    <source>
        <dbReference type="Pfam" id="PF17919"/>
    </source>
</evidence>
<feature type="compositionally biased region" description="Basic and acidic residues" evidence="1">
    <location>
        <begin position="462"/>
        <end position="473"/>
    </location>
</feature>
<dbReference type="Pfam" id="PF17919">
    <property type="entry name" value="RT_RNaseH_2"/>
    <property type="match status" value="1"/>
</dbReference>
<evidence type="ECO:0000256" key="1">
    <source>
        <dbReference type="SAM" id="MobiDB-lite"/>
    </source>
</evidence>
<keyword evidence="5" id="KW-1185">Reference proteome</keyword>
<dbReference type="Gene3D" id="3.10.10.10">
    <property type="entry name" value="HIV Type 1 Reverse Transcriptase, subunit A, domain 1"/>
    <property type="match status" value="1"/>
</dbReference>
<evidence type="ECO:0000313" key="5">
    <source>
        <dbReference type="Proteomes" id="UP000265515"/>
    </source>
</evidence>
<feature type="compositionally biased region" description="Basic residues" evidence="1">
    <location>
        <begin position="533"/>
        <end position="542"/>
    </location>
</feature>
<dbReference type="Gene3D" id="3.30.70.270">
    <property type="match status" value="2"/>
</dbReference>
<feature type="compositionally biased region" description="Basic and acidic residues" evidence="1">
    <location>
        <begin position="396"/>
        <end position="406"/>
    </location>
</feature>
<dbReference type="GO" id="GO:0003964">
    <property type="term" value="F:RNA-directed DNA polymerase activity"/>
    <property type="evidence" value="ECO:0007669"/>
    <property type="project" value="UniProtKB-KW"/>
</dbReference>
<organism evidence="4 5">
    <name type="scientific">Chara braunii</name>
    <name type="common">Braun's stonewort</name>
    <dbReference type="NCBI Taxonomy" id="69332"/>
    <lineage>
        <taxon>Eukaryota</taxon>
        <taxon>Viridiplantae</taxon>
        <taxon>Streptophyta</taxon>
        <taxon>Charophyceae</taxon>
        <taxon>Charales</taxon>
        <taxon>Characeae</taxon>
        <taxon>Chara</taxon>
    </lineage>
</organism>
<dbReference type="GO" id="GO:0006508">
    <property type="term" value="P:proteolysis"/>
    <property type="evidence" value="ECO:0007669"/>
    <property type="project" value="UniProtKB-KW"/>
</dbReference>
<proteinExistence type="predicted"/>
<dbReference type="CDD" id="cd01647">
    <property type="entry name" value="RT_LTR"/>
    <property type="match status" value="1"/>
</dbReference>
<evidence type="ECO:0000259" key="2">
    <source>
        <dbReference type="Pfam" id="PF00078"/>
    </source>
</evidence>
<protein>
    <submittedName>
        <fullName evidence="4">Uncharacterized protein</fullName>
    </submittedName>
</protein>
<dbReference type="PANTHER" id="PTHR33064:SF37">
    <property type="entry name" value="RIBONUCLEASE H"/>
    <property type="match status" value="1"/>
</dbReference>
<feature type="region of interest" description="Disordered" evidence="1">
    <location>
        <begin position="111"/>
        <end position="153"/>
    </location>
</feature>
<feature type="region of interest" description="Disordered" evidence="1">
    <location>
        <begin position="505"/>
        <end position="554"/>
    </location>
</feature>
<reference evidence="4 5" key="1">
    <citation type="journal article" date="2018" name="Cell">
        <title>The Chara Genome: Secondary Complexity and Implications for Plant Terrestrialization.</title>
        <authorList>
            <person name="Nishiyama T."/>
            <person name="Sakayama H."/>
            <person name="Vries J.D."/>
            <person name="Buschmann H."/>
            <person name="Saint-Marcoux D."/>
            <person name="Ullrich K.K."/>
            <person name="Haas F.B."/>
            <person name="Vanderstraeten L."/>
            <person name="Becker D."/>
            <person name="Lang D."/>
            <person name="Vosolsobe S."/>
            <person name="Rombauts S."/>
            <person name="Wilhelmsson P.K.I."/>
            <person name="Janitza P."/>
            <person name="Kern R."/>
            <person name="Heyl A."/>
            <person name="Rumpler F."/>
            <person name="Villalobos L.I.A.C."/>
            <person name="Clay J.M."/>
            <person name="Skokan R."/>
            <person name="Toyoda A."/>
            <person name="Suzuki Y."/>
            <person name="Kagoshima H."/>
            <person name="Schijlen E."/>
            <person name="Tajeshwar N."/>
            <person name="Catarino B."/>
            <person name="Hetherington A.J."/>
            <person name="Saltykova A."/>
            <person name="Bonnot C."/>
            <person name="Breuninger H."/>
            <person name="Symeonidi A."/>
            <person name="Radhakrishnan G.V."/>
            <person name="Van Nieuwerburgh F."/>
            <person name="Deforce D."/>
            <person name="Chang C."/>
            <person name="Karol K.G."/>
            <person name="Hedrich R."/>
            <person name="Ulvskov P."/>
            <person name="Glockner G."/>
            <person name="Delwiche C.F."/>
            <person name="Petrasek J."/>
            <person name="Van de Peer Y."/>
            <person name="Friml J."/>
            <person name="Beilby M."/>
            <person name="Dolan L."/>
            <person name="Kohara Y."/>
            <person name="Sugano S."/>
            <person name="Fujiyama A."/>
            <person name="Delaux P.-M."/>
            <person name="Quint M."/>
            <person name="TheiBen G."/>
            <person name="Hagemann M."/>
            <person name="Harholt J."/>
            <person name="Dunand C."/>
            <person name="Zachgo S."/>
            <person name="Langdale J."/>
            <person name="Maumus F."/>
            <person name="Straeten D.V.D."/>
            <person name="Gould S.B."/>
            <person name="Rensing S.A."/>
        </authorList>
    </citation>
    <scope>NUCLEOTIDE SEQUENCE [LARGE SCALE GENOMIC DNA]</scope>
    <source>
        <strain evidence="4 5">S276</strain>
    </source>
</reference>
<dbReference type="Proteomes" id="UP000265515">
    <property type="component" value="Unassembled WGS sequence"/>
</dbReference>
<dbReference type="CDD" id="cd00303">
    <property type="entry name" value="retropepsin_like"/>
    <property type="match status" value="1"/>
</dbReference>
<feature type="compositionally biased region" description="Low complexity" evidence="1">
    <location>
        <begin position="505"/>
        <end position="517"/>
    </location>
</feature>
<gene>
    <name evidence="4" type="ORF">CBR_g12962</name>
</gene>
<dbReference type="Gene3D" id="2.40.70.10">
    <property type="entry name" value="Acid Proteases"/>
    <property type="match status" value="1"/>
</dbReference>
<feature type="region of interest" description="Disordered" evidence="1">
    <location>
        <begin position="396"/>
        <end position="416"/>
    </location>
</feature>
<sequence>MPRKQTRDHEPAPGHVQQDFWRKAVVYRYIVVGQKVDNKGVNMLQCTFCNKIWQGTQYYATKHFTQPNYCKKVSDEALFQIAQKCTHRFEIDQVERVRRYAQERGLDVPRFGAMGGEAERPAKGVGEGEDTPHSAEGGVARDGEGGGAAEEDETDVDLEVGVVEGERTPRGEGGVPEFDPVALQQVALQHPGGGPLPVLPSHSEIASMRAVEIHHTELAEELEEVRQPLWYFSAKLDEYHTWVVRQAKRYLLSQTGFNESSARYLEVCRQFEDVHMQQAERNWAVHEGIHTKKRNHLAFEKVVHLVEITANMRLMEYKRAGCGYVLPWQRDEGMLEAQAGLEVEPVRSGTRSGMTEKEIEEQAALITRDPIGSSVPPPIESVFGARAAIFRPYPRDDASADEREPEATDDPALPIPHDVDELHEEGDGGVERTHTARGAAKQADVDMMGVEEELWGSFRGMEERSPTTAREHTPPCTTLQEEMPAPTTAREELRPATTAWERTTVPAPAQEQTPAPTSTREQTRTYQPTMAMRRTRTSRRPTHPLPPTESSNGWEVSLPASYEVRGIDTEWRVVTLGRDQTFMMVECLWSGMRFNRGPGDDLYTDLRVTRTVYLPEIGWHMLGTEMALGHGLLPIFQRAARALNRIGQEVRGRRNVGLRTRVEVGGWREFRAPMAGLRCQVPRFMIDLVFGSLSRARELVNSTLTWIHHFQPQTTRMFYDVLIGSHHTDALVDGGAEITLVRKDFAKITGCSVNKETTGSVRGAGGEIPFSVYVTKCAAKAGGRESIWSFQRMTVMDEMDHDIILGRPWCANVEMIGMHLHDGTYMVDIEDPVTGRGELLRLIGTGGDMPKGKLATWSPSFEESARKGAFARMEGMRERVEIMIEEAFSKKQWVKMGLPQKMRRQEDDALGVMVVEKETEVELGANLSRPKEVQDEEAGITLKVPDLLHLIKAIRYHKLDLYSGYDQLPLDARDRPYTAMHTPVGQLQMQVTPMGFTNAVAEAQRRMLAVAEDMFPAKCEPYIDDNPIKGARDKDETQIQPGIQKFVWDHLQDIKEFLRRFLEYNITATGPKSILAVLEVTILGFRCGSYGRKPDPAKTDKISQWPTPLRTTTEVRAFLGVVGFFRIFIKGFAKIAEPIRAMIRKEGTLDWTEEREGVVQTLKDISTYEQVTLAAPCFNDEVGRPFVLETDWGPLAVRGVLIQREEDGRERPIRFESRTLNLVERRYSQFKKEVLIILHCLKTFQAYLFERRFILRKDPTDVPGALKNYKPIDPTVGRWVGLIWQFDYKIERIAGPRNRADGLSRVCISPEGVEDAKPIDAFLDYEGGTLAVENEMIEPACTSGELLIKTLEKESPAVVAELREGAVTRIGHKEERLVGRHCGASGRTDGNGCRRGARGGYELG</sequence>
<dbReference type="InterPro" id="IPR043128">
    <property type="entry name" value="Rev_trsase/Diguanyl_cyclase"/>
</dbReference>
<feature type="domain" description="Reverse transcriptase/retrotransposon-derived protein RNase H-like" evidence="3">
    <location>
        <begin position="1151"/>
        <end position="1254"/>
    </location>
</feature>
<comment type="caution">
    <text evidence="4">The sequence shown here is derived from an EMBL/GenBank/DDBJ whole genome shotgun (WGS) entry which is preliminary data.</text>
</comment>
<dbReference type="Gramene" id="GBG73244">
    <property type="protein sequence ID" value="GBG73244"/>
    <property type="gene ID" value="CBR_g12962"/>
</dbReference>
<dbReference type="InterPro" id="IPR051320">
    <property type="entry name" value="Viral_Replic_Matur_Polypro"/>
</dbReference>
<feature type="compositionally biased region" description="Polar residues" evidence="1">
    <location>
        <begin position="518"/>
        <end position="527"/>
    </location>
</feature>
<dbReference type="PANTHER" id="PTHR33064">
    <property type="entry name" value="POL PROTEIN"/>
    <property type="match status" value="1"/>
</dbReference>
<dbReference type="CDD" id="cd09274">
    <property type="entry name" value="RNase_HI_RT_Ty3"/>
    <property type="match status" value="1"/>
</dbReference>
<name>A0A388KT51_CHABU</name>
<feature type="domain" description="Reverse transcriptase" evidence="2">
    <location>
        <begin position="951"/>
        <end position="1086"/>
    </location>
</feature>
<dbReference type="Pfam" id="PF00078">
    <property type="entry name" value="RVT_1"/>
    <property type="match status" value="1"/>
</dbReference>
<evidence type="ECO:0000313" key="4">
    <source>
        <dbReference type="EMBL" id="GBG73244.1"/>
    </source>
</evidence>
<accession>A0A388KT51</accession>
<dbReference type="SUPFAM" id="SSF50630">
    <property type="entry name" value="Acid proteases"/>
    <property type="match status" value="1"/>
</dbReference>
<dbReference type="InterPro" id="IPR021109">
    <property type="entry name" value="Peptidase_aspartic_dom_sf"/>
</dbReference>
<dbReference type="InterPro" id="IPR043502">
    <property type="entry name" value="DNA/RNA_pol_sf"/>
</dbReference>